<dbReference type="EMBL" id="JAODUO010000251">
    <property type="protein sequence ID" value="KAK2184825.1"/>
    <property type="molecule type" value="Genomic_DNA"/>
</dbReference>
<dbReference type="GO" id="GO:0071986">
    <property type="term" value="C:Ragulator complex"/>
    <property type="evidence" value="ECO:0007669"/>
    <property type="project" value="InterPro"/>
</dbReference>
<dbReference type="SMART" id="SM01262">
    <property type="entry name" value="LAMTOR"/>
    <property type="match status" value="1"/>
</dbReference>
<dbReference type="GO" id="GO:0045121">
    <property type="term" value="C:membrane raft"/>
    <property type="evidence" value="ECO:0007669"/>
    <property type="project" value="InterPro"/>
</dbReference>
<dbReference type="InterPro" id="IPR028209">
    <property type="entry name" value="LAMTOR1/MEH1"/>
</dbReference>
<evidence type="ECO:0000256" key="10">
    <source>
        <dbReference type="ARBA" id="ARBA00023288"/>
    </source>
</evidence>
<evidence type="ECO:0000256" key="2">
    <source>
        <dbReference type="ARBA" id="ARBA00004577"/>
    </source>
</evidence>
<comment type="similarity">
    <text evidence="3">Belongs to the LAMTOR1 family.</text>
</comment>
<keyword evidence="9" id="KW-0458">Lysosome</keyword>
<dbReference type="GO" id="GO:0007040">
    <property type="term" value="P:lysosome organization"/>
    <property type="evidence" value="ECO:0007669"/>
    <property type="project" value="InterPro"/>
</dbReference>
<keyword evidence="14" id="KW-1185">Reference proteome</keyword>
<dbReference type="GO" id="GO:0016197">
    <property type="term" value="P:endosomal transport"/>
    <property type="evidence" value="ECO:0007669"/>
    <property type="project" value="InterPro"/>
</dbReference>
<protein>
    <recommendedName>
        <fullName evidence="4">Ragulator complex protein LAMTOR1</fullName>
    </recommendedName>
    <alternativeName>
        <fullName evidence="11">Late endosomal/lysosomal adaptor and MAPK and MTOR activator 1</fullName>
    </alternativeName>
</protein>
<evidence type="ECO:0000256" key="4">
    <source>
        <dbReference type="ARBA" id="ARBA00016099"/>
    </source>
</evidence>
<dbReference type="AlphaFoldDB" id="A0AAD9NYL6"/>
<evidence type="ECO:0000256" key="3">
    <source>
        <dbReference type="ARBA" id="ARBA00010861"/>
    </source>
</evidence>
<evidence type="ECO:0000256" key="6">
    <source>
        <dbReference type="ARBA" id="ARBA00022753"/>
    </source>
</evidence>
<evidence type="ECO:0000256" key="7">
    <source>
        <dbReference type="ARBA" id="ARBA00023136"/>
    </source>
</evidence>
<evidence type="ECO:0000313" key="13">
    <source>
        <dbReference type="EMBL" id="KAK2184825.1"/>
    </source>
</evidence>
<evidence type="ECO:0000256" key="1">
    <source>
        <dbReference type="ARBA" id="ARBA00004122"/>
    </source>
</evidence>
<dbReference type="Pfam" id="PF15454">
    <property type="entry name" value="LAMTOR"/>
    <property type="match status" value="1"/>
</dbReference>
<dbReference type="GO" id="GO:0005085">
    <property type="term" value="F:guanyl-nucleotide exchange factor activity"/>
    <property type="evidence" value="ECO:0007669"/>
    <property type="project" value="TreeGrafter"/>
</dbReference>
<evidence type="ECO:0000256" key="12">
    <source>
        <dbReference type="SAM" id="MobiDB-lite"/>
    </source>
</evidence>
<dbReference type="GO" id="GO:0032008">
    <property type="term" value="P:positive regulation of TOR signaling"/>
    <property type="evidence" value="ECO:0007669"/>
    <property type="project" value="InterPro"/>
</dbReference>
<feature type="compositionally biased region" description="Basic and acidic residues" evidence="12">
    <location>
        <begin position="1"/>
        <end position="11"/>
    </location>
</feature>
<dbReference type="GO" id="GO:0042632">
    <property type="term" value="P:cholesterol homeostasis"/>
    <property type="evidence" value="ECO:0007669"/>
    <property type="project" value="InterPro"/>
</dbReference>
<dbReference type="GO" id="GO:0071230">
    <property type="term" value="P:cellular response to amino acid stimulus"/>
    <property type="evidence" value="ECO:0007669"/>
    <property type="project" value="InterPro"/>
</dbReference>
<dbReference type="GO" id="GO:0005765">
    <property type="term" value="C:lysosomal membrane"/>
    <property type="evidence" value="ECO:0007669"/>
    <property type="project" value="UniProtKB-SubCell"/>
</dbReference>
<gene>
    <name evidence="13" type="ORF">NP493_251g01019</name>
</gene>
<dbReference type="PANTHER" id="PTHR13401:SF2">
    <property type="entry name" value="RAGULATOR COMPLEX PROTEIN LAMTOR1"/>
    <property type="match status" value="1"/>
</dbReference>
<evidence type="ECO:0000256" key="11">
    <source>
        <dbReference type="ARBA" id="ARBA00032695"/>
    </source>
</evidence>
<evidence type="ECO:0000256" key="8">
    <source>
        <dbReference type="ARBA" id="ARBA00023139"/>
    </source>
</evidence>
<comment type="subcellular location">
    <subcellularLocation>
        <location evidence="2">Late endosome membrane</location>
        <topology evidence="2">Lipid-anchor</topology>
        <orientation evidence="2">Cytoplasmic side</orientation>
    </subcellularLocation>
    <subcellularLocation>
        <location evidence="1">Lysosome membrane</location>
        <topology evidence="1">Lipid-anchor</topology>
        <orientation evidence="1">Cytoplasmic side</orientation>
    </subcellularLocation>
</comment>
<proteinExistence type="inferred from homology"/>
<keyword evidence="10" id="KW-0449">Lipoprotein</keyword>
<keyword evidence="7" id="KW-0472">Membrane</keyword>
<evidence type="ECO:0000256" key="5">
    <source>
        <dbReference type="ARBA" id="ARBA00022707"/>
    </source>
</evidence>
<evidence type="ECO:0000256" key="9">
    <source>
        <dbReference type="ARBA" id="ARBA00023228"/>
    </source>
</evidence>
<reference evidence="13" key="1">
    <citation type="journal article" date="2023" name="Mol. Biol. Evol.">
        <title>Third-Generation Sequencing Reveals the Adaptive Role of the Epigenome in Three Deep-Sea Polychaetes.</title>
        <authorList>
            <person name="Perez M."/>
            <person name="Aroh O."/>
            <person name="Sun Y."/>
            <person name="Lan Y."/>
            <person name="Juniper S.K."/>
            <person name="Young C.R."/>
            <person name="Angers B."/>
            <person name="Qian P.Y."/>
        </authorList>
    </citation>
    <scope>NUCLEOTIDE SEQUENCE</scope>
    <source>
        <strain evidence="13">R07B-5</strain>
    </source>
</reference>
<dbReference type="PANTHER" id="PTHR13401">
    <property type="entry name" value="RAGULATOR COMPLEX PROTEIN LAMTOR1"/>
    <property type="match status" value="1"/>
</dbReference>
<dbReference type="GO" id="GO:0001919">
    <property type="term" value="P:regulation of receptor recycling"/>
    <property type="evidence" value="ECO:0007669"/>
    <property type="project" value="InterPro"/>
</dbReference>
<feature type="compositionally biased region" description="Polar residues" evidence="12">
    <location>
        <begin position="24"/>
        <end position="42"/>
    </location>
</feature>
<feature type="region of interest" description="Disordered" evidence="12">
    <location>
        <begin position="1"/>
        <end position="42"/>
    </location>
</feature>
<organism evidence="13 14">
    <name type="scientific">Ridgeia piscesae</name>
    <name type="common">Tubeworm</name>
    <dbReference type="NCBI Taxonomy" id="27915"/>
    <lineage>
        <taxon>Eukaryota</taxon>
        <taxon>Metazoa</taxon>
        <taxon>Spiralia</taxon>
        <taxon>Lophotrochozoa</taxon>
        <taxon>Annelida</taxon>
        <taxon>Polychaeta</taxon>
        <taxon>Sedentaria</taxon>
        <taxon>Canalipalpata</taxon>
        <taxon>Sabellida</taxon>
        <taxon>Siboglinidae</taxon>
        <taxon>Ridgeia</taxon>
    </lineage>
</organism>
<comment type="caution">
    <text evidence="13">The sequence shown here is derived from an EMBL/GenBank/DDBJ whole genome shotgun (WGS) entry which is preliminary data.</text>
</comment>
<dbReference type="GO" id="GO:0031902">
    <property type="term" value="C:late endosome membrane"/>
    <property type="evidence" value="ECO:0007669"/>
    <property type="project" value="UniProtKB-SubCell"/>
</dbReference>
<keyword evidence="8" id="KW-0564">Palmitate</keyword>
<sequence length="151" mass="16414">MQTPDVNDRSRLLNNPVGDGSATRPVNSYGSAMPSQQKGNEQSALNQILQQTASDIIDVAALDSQSLEHSDYVDRARQYSNRLTVMCNTGRTRSRGWMPAGVAAPQVVLASPPVSPLDVQLVTSMAEHASQSVREMKVKHKEDLVVPFTVP</sequence>
<dbReference type="GO" id="GO:0060090">
    <property type="term" value="F:molecular adaptor activity"/>
    <property type="evidence" value="ECO:0007669"/>
    <property type="project" value="TreeGrafter"/>
</dbReference>
<name>A0AAD9NYL6_RIDPI</name>
<dbReference type="GO" id="GO:0043410">
    <property type="term" value="P:positive regulation of MAPK cascade"/>
    <property type="evidence" value="ECO:0007669"/>
    <property type="project" value="InterPro"/>
</dbReference>
<keyword evidence="6" id="KW-0967">Endosome</keyword>
<evidence type="ECO:0000313" key="14">
    <source>
        <dbReference type="Proteomes" id="UP001209878"/>
    </source>
</evidence>
<keyword evidence="5" id="KW-0519">Myristate</keyword>
<accession>A0AAD9NYL6</accession>
<dbReference type="Proteomes" id="UP001209878">
    <property type="component" value="Unassembled WGS sequence"/>
</dbReference>